<reference evidence="3 4" key="1">
    <citation type="submission" date="2018-06" db="EMBL/GenBank/DDBJ databases">
        <title>Genomic Encyclopedia of Archaeal and Bacterial Type Strains, Phase II (KMG-II): from individual species to whole genera.</title>
        <authorList>
            <person name="Goeker M."/>
        </authorList>
    </citation>
    <scope>NUCLEOTIDE SEQUENCE [LARGE SCALE GENOMIC DNA]</scope>
    <source>
        <strain evidence="3 4">ATCC 51348</strain>
    </source>
</reference>
<dbReference type="Gene3D" id="3.40.50.1000">
    <property type="entry name" value="HAD superfamily/HAD-like"/>
    <property type="match status" value="1"/>
</dbReference>
<dbReference type="SUPFAM" id="SSF56784">
    <property type="entry name" value="HAD-like"/>
    <property type="match status" value="1"/>
</dbReference>
<proteinExistence type="predicted"/>
<dbReference type="OrthoDB" id="395856at2"/>
<dbReference type="InterPro" id="IPR036412">
    <property type="entry name" value="HAD-like_sf"/>
</dbReference>
<evidence type="ECO:0000256" key="1">
    <source>
        <dbReference type="ARBA" id="ARBA00022729"/>
    </source>
</evidence>
<gene>
    <name evidence="3" type="ORF">BCF89_101137</name>
</gene>
<sequence length="412" mass="46535">MRKKLSLLLGALSVISMPTVAISCNNPQKNNNENNVKVREDLIKEIENLNFNQKVELISKLNLDNDKKGELIAKLSNGAAVAGAIVWYMTSAEQRAAALQAYTLAKIAFDNIKKKEMSGNELDFSKSKEGVVSNTDSNKAVPVVFMDIDETVLVNEYTESWMIFDNNGKFDEDFKNKVDAKGNRKAVPGAIEFINHVFKNGGIVMFNSGIPQLRDSIEGIKKNLIKLGVKKEYVHDWMFWCSGVDTKAKNGKYEDKSPWKTALENPKLNKKITSKNQRMNDVSDNKEGWNFKVSDEKSGEKIQTKVIMKIGDDFNDFYDDAYKKAKKSGENIEFITKNKLDRLFTEIEGTKGVKVTLENNVPKVENLNWHQFNIQVPGNAMYGGWTSNYGYGAFDKLWKALKEIYANSKDNA</sequence>
<evidence type="ECO:0000313" key="4">
    <source>
        <dbReference type="Proteomes" id="UP000249646"/>
    </source>
</evidence>
<dbReference type="InterPro" id="IPR005519">
    <property type="entry name" value="Acid_phosphat_B-like"/>
</dbReference>
<evidence type="ECO:0000313" key="3">
    <source>
        <dbReference type="EMBL" id="PZW01605.1"/>
    </source>
</evidence>
<dbReference type="RefSeq" id="WP_111518073.1">
    <property type="nucleotide sequence ID" value="NZ_QKUB01000001.1"/>
</dbReference>
<comment type="caution">
    <text evidence="3">The sequence shown here is derived from an EMBL/GenBank/DDBJ whole genome shotgun (WGS) entry which is preliminary data.</text>
</comment>
<accession>A0A2W7G979</accession>
<feature type="chain" id="PRO_5016024488" evidence="2">
    <location>
        <begin position="22"/>
        <end position="412"/>
    </location>
</feature>
<evidence type="ECO:0000256" key="2">
    <source>
        <dbReference type="SAM" id="SignalP"/>
    </source>
</evidence>
<dbReference type="Proteomes" id="UP000249646">
    <property type="component" value="Unassembled WGS sequence"/>
</dbReference>
<name>A0A2W7G979_9BACT</name>
<dbReference type="EMBL" id="QKUB01000001">
    <property type="protein sequence ID" value="PZW01605.1"/>
    <property type="molecule type" value="Genomic_DNA"/>
</dbReference>
<dbReference type="InterPro" id="IPR023214">
    <property type="entry name" value="HAD_sf"/>
</dbReference>
<keyword evidence="4" id="KW-1185">Reference proteome</keyword>
<feature type="signal peptide" evidence="2">
    <location>
        <begin position="1"/>
        <end position="21"/>
    </location>
</feature>
<dbReference type="PROSITE" id="PS51257">
    <property type="entry name" value="PROKAR_LIPOPROTEIN"/>
    <property type="match status" value="1"/>
</dbReference>
<organism evidence="3 4">
    <name type="scientific">Metamycoplasma auris</name>
    <dbReference type="NCBI Taxonomy" id="51363"/>
    <lineage>
        <taxon>Bacteria</taxon>
        <taxon>Bacillati</taxon>
        <taxon>Mycoplasmatota</taxon>
        <taxon>Mycoplasmoidales</taxon>
        <taxon>Metamycoplasmataceae</taxon>
        <taxon>Metamycoplasma</taxon>
    </lineage>
</organism>
<dbReference type="AlphaFoldDB" id="A0A2W7G979"/>
<dbReference type="Pfam" id="PF03767">
    <property type="entry name" value="Acid_phosphat_B"/>
    <property type="match status" value="1"/>
</dbReference>
<keyword evidence="1 2" id="KW-0732">Signal</keyword>
<protein>
    <submittedName>
        <fullName evidence="3">Putative secreted acid phosphatase</fullName>
    </submittedName>
</protein>